<dbReference type="AlphaFoldDB" id="A0A023F0U7"/>
<dbReference type="GO" id="GO:0016020">
    <property type="term" value="C:membrane"/>
    <property type="evidence" value="ECO:0007669"/>
    <property type="project" value="UniProtKB-SubCell"/>
</dbReference>
<accession>A0A023F0U7</accession>
<feature type="transmembrane region" description="Helical" evidence="8">
    <location>
        <begin position="510"/>
        <end position="537"/>
    </location>
</feature>
<dbReference type="EMBL" id="GBBI01004081">
    <property type="protein sequence ID" value="JAC14631.1"/>
    <property type="molecule type" value="mRNA"/>
</dbReference>
<feature type="domain" description="ABC transporter" evidence="9">
    <location>
        <begin position="2"/>
        <end position="224"/>
    </location>
</feature>
<evidence type="ECO:0000256" key="6">
    <source>
        <dbReference type="ARBA" id="ARBA00023136"/>
    </source>
</evidence>
<dbReference type="InterPro" id="IPR017871">
    <property type="entry name" value="ABC_transporter-like_CS"/>
</dbReference>
<dbReference type="PANTHER" id="PTHR43038">
    <property type="entry name" value="ATP-BINDING CASSETTE, SUB-FAMILY H, MEMBER 1"/>
    <property type="match status" value="1"/>
</dbReference>
<dbReference type="CDD" id="cd03230">
    <property type="entry name" value="ABC_DR_subfamily_A"/>
    <property type="match status" value="1"/>
</dbReference>
<evidence type="ECO:0000259" key="9">
    <source>
        <dbReference type="PROSITE" id="PS50893"/>
    </source>
</evidence>
<keyword evidence="3" id="KW-0547">Nucleotide-binding</keyword>
<keyword evidence="5 8" id="KW-1133">Transmembrane helix</keyword>
<name>A0A023F0U7_TRIIF</name>
<feature type="transmembrane region" description="Helical" evidence="8">
    <location>
        <begin position="576"/>
        <end position="595"/>
    </location>
</feature>
<evidence type="ECO:0000313" key="10">
    <source>
        <dbReference type="EMBL" id="JAC14631.1"/>
    </source>
</evidence>
<evidence type="ECO:0000256" key="4">
    <source>
        <dbReference type="ARBA" id="ARBA00022840"/>
    </source>
</evidence>
<protein>
    <submittedName>
        <fullName evidence="10">Putative abc transporter g family member 23-like isoform 1</fullName>
    </submittedName>
</protein>
<sequence length="664" mass="74432">AVLVKDAYKRYTPNAIILNGLNMTVAEGTIYGLLGPSGCGKTTLLSSIVGMRTLDFGTIELAVKHKNEVGYMPQEIALNTEFTIREVFHFYGRIYQLPISKVEKVGQDLLNFLELPSMERRIGNCSGGQQRRISMAVTLLHDPKLLILDEPTVGVDPLLSHSIWEHFLDIVATKGKTIIITTHYIEEAKNAHTIGLMRSGVLLAEQPPGFLMERYECDSLEEVFLKLSEKQEGEQESEKPYPKTQPNELPLKSDSNFNKERFKAQLIKNFHWTRRNLPVTVFVVCLPAILFTITGQISSHDGGDYPVSPKPLATVNDEADCRNSTPYLDLSTNCKHTRPFSCRIIDYLDKVFPLTEADSVLDGKNAVKSGNAVGVIYFGSNFSIDLMARLKDAISLSNKRINSSSIQAWLDMSDYGFTVRTMRELRDKIITTMKDISEECGYNRKVAGVPIDFSKPVHQSRDIMQAILPPYFCSVSFYTTTMFTSSAIVMERASGLFERSQVAGLTIMEILVAQMVIQVFVMTLQNILSFIVLYGIFSNPMNGSYWLAFTIINLNELDGMAYGFLLSMVIKEEKNVAYAGIFTVLTLFMLTGTVWPTQALHWLLVPSSKLVPVLHTSEAYYDVVMRGLTITYYSVYIGIFASILAIVIFCLLSYLAIRFNIGSI</sequence>
<evidence type="ECO:0000256" key="8">
    <source>
        <dbReference type="SAM" id="Phobius"/>
    </source>
</evidence>
<dbReference type="InterPro" id="IPR013525">
    <property type="entry name" value="ABC2_TM"/>
</dbReference>
<keyword evidence="6 8" id="KW-0472">Membrane</keyword>
<feature type="region of interest" description="Disordered" evidence="7">
    <location>
        <begin position="229"/>
        <end position="254"/>
    </location>
</feature>
<feature type="transmembrane region" description="Helical" evidence="8">
    <location>
        <begin position="468"/>
        <end position="489"/>
    </location>
</feature>
<dbReference type="Gene3D" id="3.40.50.300">
    <property type="entry name" value="P-loop containing nucleotide triphosphate hydrolases"/>
    <property type="match status" value="1"/>
</dbReference>
<evidence type="ECO:0000256" key="3">
    <source>
        <dbReference type="ARBA" id="ARBA00022741"/>
    </source>
</evidence>
<dbReference type="SUPFAM" id="SSF52540">
    <property type="entry name" value="P-loop containing nucleoside triphosphate hydrolases"/>
    <property type="match status" value="1"/>
</dbReference>
<organism evidence="10">
    <name type="scientific">Triatoma infestans</name>
    <name type="common">Assassin bug</name>
    <dbReference type="NCBI Taxonomy" id="30076"/>
    <lineage>
        <taxon>Eukaryota</taxon>
        <taxon>Metazoa</taxon>
        <taxon>Ecdysozoa</taxon>
        <taxon>Arthropoda</taxon>
        <taxon>Hexapoda</taxon>
        <taxon>Insecta</taxon>
        <taxon>Pterygota</taxon>
        <taxon>Neoptera</taxon>
        <taxon>Paraneoptera</taxon>
        <taxon>Hemiptera</taxon>
        <taxon>Heteroptera</taxon>
        <taxon>Panheteroptera</taxon>
        <taxon>Cimicomorpha</taxon>
        <taxon>Reduviidae</taxon>
        <taxon>Triatominae</taxon>
        <taxon>Triatoma</taxon>
    </lineage>
</organism>
<dbReference type="PROSITE" id="PS00211">
    <property type="entry name" value="ABC_TRANSPORTER_1"/>
    <property type="match status" value="1"/>
</dbReference>
<dbReference type="PANTHER" id="PTHR43038:SF3">
    <property type="entry name" value="ABC TRANSPORTER G FAMILY MEMBER 20 ISOFORM X1"/>
    <property type="match status" value="1"/>
</dbReference>
<dbReference type="Pfam" id="PF00005">
    <property type="entry name" value="ABC_tran"/>
    <property type="match status" value="1"/>
</dbReference>
<proteinExistence type="evidence at transcript level"/>
<feature type="transmembrane region" description="Helical" evidence="8">
    <location>
        <begin position="633"/>
        <end position="657"/>
    </location>
</feature>
<dbReference type="GO" id="GO:0016887">
    <property type="term" value="F:ATP hydrolysis activity"/>
    <property type="evidence" value="ECO:0007669"/>
    <property type="project" value="InterPro"/>
</dbReference>
<feature type="non-terminal residue" evidence="10">
    <location>
        <position position="1"/>
    </location>
</feature>
<keyword evidence="2 8" id="KW-0812">Transmembrane</keyword>
<dbReference type="SMART" id="SM00382">
    <property type="entry name" value="AAA"/>
    <property type="match status" value="1"/>
</dbReference>
<reference evidence="10" key="1">
    <citation type="journal article" date="2014" name="PLoS Negl. Trop. Dis.">
        <title>An updated insight into the Sialotranscriptome of Triatoma infestans: developmental stage and geographic variations.</title>
        <authorList>
            <person name="Schwarz A."/>
            <person name="Medrano-Mercado N."/>
            <person name="Schaub G.A."/>
            <person name="Struchiner C.J."/>
            <person name="Bargues M.D."/>
            <person name="Levy M.Z."/>
            <person name="Ribeiro J.M."/>
        </authorList>
    </citation>
    <scope>NUCLEOTIDE SEQUENCE</scope>
    <source>
        <strain evidence="10">Chile</strain>
        <tissue evidence="10">Salivary glands</tissue>
    </source>
</reference>
<keyword evidence="4" id="KW-0067">ATP-binding</keyword>
<dbReference type="PROSITE" id="PS50893">
    <property type="entry name" value="ABC_TRANSPORTER_2"/>
    <property type="match status" value="1"/>
</dbReference>
<evidence type="ECO:0000256" key="2">
    <source>
        <dbReference type="ARBA" id="ARBA00022692"/>
    </source>
</evidence>
<evidence type="ECO:0000256" key="1">
    <source>
        <dbReference type="ARBA" id="ARBA00004141"/>
    </source>
</evidence>
<dbReference type="InterPro" id="IPR003439">
    <property type="entry name" value="ABC_transporter-like_ATP-bd"/>
</dbReference>
<dbReference type="InterPro" id="IPR027417">
    <property type="entry name" value="P-loop_NTPase"/>
</dbReference>
<evidence type="ECO:0000256" key="7">
    <source>
        <dbReference type="SAM" id="MobiDB-lite"/>
    </source>
</evidence>
<dbReference type="GO" id="GO:0005524">
    <property type="term" value="F:ATP binding"/>
    <property type="evidence" value="ECO:0007669"/>
    <property type="project" value="UniProtKB-KW"/>
</dbReference>
<evidence type="ECO:0000256" key="5">
    <source>
        <dbReference type="ARBA" id="ARBA00022989"/>
    </source>
</evidence>
<comment type="subcellular location">
    <subcellularLocation>
        <location evidence="1">Membrane</location>
        <topology evidence="1">Multi-pass membrane protein</topology>
    </subcellularLocation>
</comment>
<dbReference type="GO" id="GO:0140359">
    <property type="term" value="F:ABC-type transporter activity"/>
    <property type="evidence" value="ECO:0007669"/>
    <property type="project" value="InterPro"/>
</dbReference>
<feature type="transmembrane region" description="Helical" evidence="8">
    <location>
        <begin position="543"/>
        <end position="564"/>
    </location>
</feature>
<feature type="compositionally biased region" description="Basic and acidic residues" evidence="7">
    <location>
        <begin position="229"/>
        <end position="241"/>
    </location>
</feature>
<dbReference type="InterPro" id="IPR003593">
    <property type="entry name" value="AAA+_ATPase"/>
</dbReference>
<dbReference type="Pfam" id="PF12698">
    <property type="entry name" value="ABC2_membrane_3"/>
    <property type="match status" value="1"/>
</dbReference>